<reference evidence="1" key="1">
    <citation type="submission" date="2021-12" db="EMBL/GenBank/DDBJ databases">
        <title>Enterovibrio ZSDZ35 sp. nov. and Enterovibrio ZSDZ42 sp. nov., isolated from coastal seawater in Qingdao.</title>
        <authorList>
            <person name="Zhang P."/>
        </authorList>
    </citation>
    <scope>NUCLEOTIDE SEQUENCE</scope>
    <source>
        <strain evidence="1">ZSDZ42</strain>
    </source>
</reference>
<dbReference type="RefSeq" id="WP_274166300.1">
    <property type="nucleotide sequence ID" value="NZ_JAJUBC010000030.1"/>
</dbReference>
<dbReference type="InterPro" id="IPR040807">
    <property type="entry name" value="DUF5522"/>
</dbReference>
<dbReference type="EMBL" id="JAJUBC010000030">
    <property type="protein sequence ID" value="MDD1795505.1"/>
    <property type="molecule type" value="Genomic_DNA"/>
</dbReference>
<evidence type="ECO:0000313" key="2">
    <source>
        <dbReference type="Proteomes" id="UP001149400"/>
    </source>
</evidence>
<dbReference type="Pfam" id="PF14375">
    <property type="entry name" value="Cys_rich_CWC"/>
    <property type="match status" value="1"/>
</dbReference>
<comment type="caution">
    <text evidence="1">The sequence shown here is derived from an EMBL/GenBank/DDBJ whole genome shotgun (WGS) entry which is preliminary data.</text>
</comment>
<name>A0ABT5R6P9_9GAMM</name>
<evidence type="ECO:0000313" key="1">
    <source>
        <dbReference type="EMBL" id="MDD1795505.1"/>
    </source>
</evidence>
<sequence length="146" mass="16131">MRYNGAINQKLVVTMSHCPECGDALTCTAESGNCWCMQFPNVLPVNDKANLACLCQTCLAKKVNAQLSEIYQTYTANELIRLAKPYAANTQLVDGLDYTMENGFMVFSAWYHLKRGTCCGNGCRHCPFGKSPDSLVDQEDPFNNVG</sequence>
<dbReference type="InterPro" id="IPR032720">
    <property type="entry name" value="Cys_rich_CWC"/>
</dbReference>
<accession>A0ABT5R6P9</accession>
<dbReference type="Proteomes" id="UP001149400">
    <property type="component" value="Unassembled WGS sequence"/>
</dbReference>
<keyword evidence="2" id="KW-1185">Reference proteome</keyword>
<protein>
    <submittedName>
        <fullName evidence="1">DUF5522 domain-containing protein</fullName>
    </submittedName>
</protein>
<dbReference type="Pfam" id="PF17653">
    <property type="entry name" value="DUF5522"/>
    <property type="match status" value="1"/>
</dbReference>
<proteinExistence type="predicted"/>
<organism evidence="1 2">
    <name type="scientific">Enterovibrio gelatinilyticus</name>
    <dbReference type="NCBI Taxonomy" id="2899819"/>
    <lineage>
        <taxon>Bacteria</taxon>
        <taxon>Pseudomonadati</taxon>
        <taxon>Pseudomonadota</taxon>
        <taxon>Gammaproteobacteria</taxon>
        <taxon>Vibrionales</taxon>
        <taxon>Vibrionaceae</taxon>
        <taxon>Enterovibrio</taxon>
    </lineage>
</organism>
<gene>
    <name evidence="1" type="ORF">LRP50_20460</name>
</gene>